<keyword evidence="3" id="KW-0813">Transport</keyword>
<dbReference type="Pfam" id="PF03845">
    <property type="entry name" value="Spore_permease"/>
    <property type="match status" value="1"/>
</dbReference>
<dbReference type="InterPro" id="IPR004761">
    <property type="entry name" value="Spore_GerAB"/>
</dbReference>
<keyword evidence="10" id="KW-1185">Reference proteome</keyword>
<dbReference type="EMBL" id="JACEFG010000001">
    <property type="protein sequence ID" value="MBA2173695.1"/>
    <property type="molecule type" value="Genomic_DNA"/>
</dbReference>
<dbReference type="Proteomes" id="UP000571017">
    <property type="component" value="Unassembled WGS sequence"/>
</dbReference>
<keyword evidence="6 8" id="KW-1133">Transmembrane helix</keyword>
<feature type="transmembrane region" description="Helical" evidence="8">
    <location>
        <begin position="148"/>
        <end position="165"/>
    </location>
</feature>
<sequence length="365" mass="41082">MSDLKQLTSLQFIVVFVSTMIGVGIILMPRPLANEVDTPDIWFSIICGALIVGACAMIIVQLVSRYPGHTFFELSPLICGRYLGFLLNICYILYTLLVAAYILRVTAGIIKNYLLDTTPLFVVIGSFIIVSTYLISNGVGDVVRFFQLYFPIMMFMFIALGLLSLKDVDINELRPVFGEGIVPPLMGANVTFFSFLGFEFLLIFSKTFSKQKAKSLRIWMWASIGVTALIYMVFMALTVGILGIAELKQITFPTVEMAKSIEFQGFFFERFELIFLFGWIITAFTSFSAYYFAMWKGVNQTFRIHAKPLVWIVAALILGVSLYPSGLTEVFEYATYVNYAACVAIIGFPTLLLILSFVRRQNYAE</sequence>
<feature type="transmembrane region" description="Helical" evidence="8">
    <location>
        <begin position="216"/>
        <end position="245"/>
    </location>
</feature>
<organism evidence="9 10">
    <name type="scientific">Halobacillus locisalis</name>
    <dbReference type="NCBI Taxonomy" id="220753"/>
    <lineage>
        <taxon>Bacteria</taxon>
        <taxon>Bacillati</taxon>
        <taxon>Bacillota</taxon>
        <taxon>Bacilli</taxon>
        <taxon>Bacillales</taxon>
        <taxon>Bacillaceae</taxon>
        <taxon>Halobacillus</taxon>
    </lineage>
</organism>
<feature type="transmembrane region" description="Helical" evidence="8">
    <location>
        <begin position="273"/>
        <end position="292"/>
    </location>
</feature>
<dbReference type="GO" id="GO:0009847">
    <property type="term" value="P:spore germination"/>
    <property type="evidence" value="ECO:0007669"/>
    <property type="project" value="InterPro"/>
</dbReference>
<comment type="caution">
    <text evidence="9">The sequence shown here is derived from an EMBL/GenBank/DDBJ whole genome shotgun (WGS) entry which is preliminary data.</text>
</comment>
<dbReference type="RefSeq" id="WP_181470738.1">
    <property type="nucleotide sequence ID" value="NZ_JACEFG010000001.1"/>
</dbReference>
<feature type="transmembrane region" description="Helical" evidence="8">
    <location>
        <begin position="185"/>
        <end position="204"/>
    </location>
</feature>
<keyword evidence="5 8" id="KW-0812">Transmembrane</keyword>
<feature type="transmembrane region" description="Helical" evidence="8">
    <location>
        <begin position="118"/>
        <end position="136"/>
    </location>
</feature>
<evidence type="ECO:0000313" key="9">
    <source>
        <dbReference type="EMBL" id="MBA2173695.1"/>
    </source>
</evidence>
<evidence type="ECO:0000256" key="3">
    <source>
        <dbReference type="ARBA" id="ARBA00022448"/>
    </source>
</evidence>
<dbReference type="PANTHER" id="PTHR34975:SF2">
    <property type="entry name" value="SPORE GERMINATION PROTEIN A2"/>
    <property type="match status" value="1"/>
</dbReference>
<name>A0A838CPM8_9BACI</name>
<dbReference type="PANTHER" id="PTHR34975">
    <property type="entry name" value="SPORE GERMINATION PROTEIN A2"/>
    <property type="match status" value="1"/>
</dbReference>
<evidence type="ECO:0000256" key="6">
    <source>
        <dbReference type="ARBA" id="ARBA00022989"/>
    </source>
</evidence>
<feature type="transmembrane region" description="Helical" evidence="8">
    <location>
        <begin position="304"/>
        <end position="324"/>
    </location>
</feature>
<dbReference type="AlphaFoldDB" id="A0A838CPM8"/>
<feature type="transmembrane region" description="Helical" evidence="8">
    <location>
        <begin position="83"/>
        <end position="103"/>
    </location>
</feature>
<proteinExistence type="inferred from homology"/>
<evidence type="ECO:0000256" key="8">
    <source>
        <dbReference type="SAM" id="Phobius"/>
    </source>
</evidence>
<dbReference type="NCBIfam" id="TIGR00912">
    <property type="entry name" value="2A0309"/>
    <property type="match status" value="1"/>
</dbReference>
<dbReference type="Gene3D" id="1.20.1740.10">
    <property type="entry name" value="Amino acid/polyamine transporter I"/>
    <property type="match status" value="1"/>
</dbReference>
<gene>
    <name evidence="9" type="ORF">H0266_02170</name>
</gene>
<feature type="transmembrane region" description="Helical" evidence="8">
    <location>
        <begin position="336"/>
        <end position="358"/>
    </location>
</feature>
<accession>A0A838CPM8</accession>
<dbReference type="GO" id="GO:0016020">
    <property type="term" value="C:membrane"/>
    <property type="evidence" value="ECO:0007669"/>
    <property type="project" value="UniProtKB-SubCell"/>
</dbReference>
<evidence type="ECO:0000256" key="5">
    <source>
        <dbReference type="ARBA" id="ARBA00022692"/>
    </source>
</evidence>
<evidence type="ECO:0000256" key="1">
    <source>
        <dbReference type="ARBA" id="ARBA00004141"/>
    </source>
</evidence>
<evidence type="ECO:0000256" key="7">
    <source>
        <dbReference type="ARBA" id="ARBA00023136"/>
    </source>
</evidence>
<evidence type="ECO:0000256" key="2">
    <source>
        <dbReference type="ARBA" id="ARBA00007998"/>
    </source>
</evidence>
<feature type="transmembrane region" description="Helical" evidence="8">
    <location>
        <begin position="41"/>
        <end position="63"/>
    </location>
</feature>
<protein>
    <submittedName>
        <fullName evidence="9">GerAB/ArcD/ProY family transporter</fullName>
    </submittedName>
</protein>
<evidence type="ECO:0000313" key="10">
    <source>
        <dbReference type="Proteomes" id="UP000571017"/>
    </source>
</evidence>
<feature type="transmembrane region" description="Helical" evidence="8">
    <location>
        <begin position="12"/>
        <end position="29"/>
    </location>
</feature>
<comment type="subcellular location">
    <subcellularLocation>
        <location evidence="1">Membrane</location>
        <topology evidence="1">Multi-pass membrane protein</topology>
    </subcellularLocation>
</comment>
<keyword evidence="7 8" id="KW-0472">Membrane</keyword>
<evidence type="ECO:0000256" key="4">
    <source>
        <dbReference type="ARBA" id="ARBA00022544"/>
    </source>
</evidence>
<reference evidence="9 10" key="1">
    <citation type="journal article" date="2004" name="Extremophiles">
        <title>Halobacillus locisalis sp. nov., a halophilic bacterium isolated from a marine solar saltern of the Yellow Sea in Korea.</title>
        <authorList>
            <person name="Yoon J.H."/>
            <person name="Kang K.H."/>
            <person name="Oh T.K."/>
            <person name="Park Y.H."/>
        </authorList>
    </citation>
    <scope>NUCLEOTIDE SEQUENCE [LARGE SCALE GENOMIC DNA]</scope>
    <source>
        <strain evidence="9 10">KCTC 3788</strain>
    </source>
</reference>
<keyword evidence="4" id="KW-0309">Germination</keyword>
<comment type="similarity">
    <text evidence="2">Belongs to the amino acid-polyamine-organocation (APC) superfamily. Spore germination protein (SGP) (TC 2.A.3.9) family.</text>
</comment>